<gene>
    <name evidence="1" type="ORF">FHS28_001347</name>
</gene>
<organism evidence="1 2">
    <name type="scientific">Roseateles terrae</name>
    <dbReference type="NCBI Taxonomy" id="431060"/>
    <lineage>
        <taxon>Bacteria</taxon>
        <taxon>Pseudomonadati</taxon>
        <taxon>Pseudomonadota</taxon>
        <taxon>Betaproteobacteria</taxon>
        <taxon>Burkholderiales</taxon>
        <taxon>Sphaerotilaceae</taxon>
        <taxon>Roseateles</taxon>
    </lineage>
</organism>
<keyword evidence="2" id="KW-1185">Reference proteome</keyword>
<name>A0ABR6GQK1_9BURK</name>
<accession>A0ABR6GQK1</accession>
<comment type="caution">
    <text evidence="1">The sequence shown here is derived from an EMBL/GenBank/DDBJ whole genome shotgun (WGS) entry which is preliminary data.</text>
</comment>
<evidence type="ECO:0000313" key="2">
    <source>
        <dbReference type="Proteomes" id="UP000574369"/>
    </source>
</evidence>
<protein>
    <submittedName>
        <fullName evidence="1">Chromosome segregation and condensation protein ScpB</fullName>
    </submittedName>
</protein>
<proteinExistence type="predicted"/>
<dbReference type="RefSeq" id="WP_088449856.1">
    <property type="nucleotide sequence ID" value="NZ_JACHXO010000002.1"/>
</dbReference>
<dbReference type="Proteomes" id="UP000574369">
    <property type="component" value="Unassembled WGS sequence"/>
</dbReference>
<reference evidence="1 2" key="1">
    <citation type="submission" date="2020-08" db="EMBL/GenBank/DDBJ databases">
        <title>Genomic Encyclopedia of Type Strains, Phase III (KMG-III): the genomes of soil and plant-associated and newly described type strains.</title>
        <authorList>
            <person name="Whitman W."/>
        </authorList>
    </citation>
    <scope>NUCLEOTIDE SEQUENCE [LARGE SCALE GENOMIC DNA]</scope>
    <source>
        <strain evidence="1 2">CECT 7247</strain>
    </source>
</reference>
<sequence length="97" mass="10707">MKRDTAETSIRAYYEIAQADLSASERKVLHAMAVGQLYTRRQLEVLTGFRSGPVCGRVHALIEKGLIEVVGEKLCPESGRPVEALRLVAQQLELALT</sequence>
<dbReference type="EMBL" id="JACHXO010000002">
    <property type="protein sequence ID" value="MBB3193962.1"/>
    <property type="molecule type" value="Genomic_DNA"/>
</dbReference>
<evidence type="ECO:0000313" key="1">
    <source>
        <dbReference type="EMBL" id="MBB3193962.1"/>
    </source>
</evidence>